<reference evidence="2" key="1">
    <citation type="journal article" date="2014" name="Front. Microbiol.">
        <title>High frequency of phylogenetically diverse reductive dehalogenase-homologous genes in deep subseafloor sedimentary metagenomes.</title>
        <authorList>
            <person name="Kawai M."/>
            <person name="Futagami T."/>
            <person name="Toyoda A."/>
            <person name="Takaki Y."/>
            <person name="Nishi S."/>
            <person name="Hori S."/>
            <person name="Arai W."/>
            <person name="Tsubouchi T."/>
            <person name="Morono Y."/>
            <person name="Uchiyama I."/>
            <person name="Ito T."/>
            <person name="Fujiyama A."/>
            <person name="Inagaki F."/>
            <person name="Takami H."/>
        </authorList>
    </citation>
    <scope>NUCLEOTIDE SEQUENCE</scope>
    <source>
        <strain evidence="2">Expedition CK06-06</strain>
    </source>
</reference>
<dbReference type="AlphaFoldDB" id="X1GUG9"/>
<name>X1GUG9_9ZZZZ</name>
<gene>
    <name evidence="2" type="ORF">S03H2_29266</name>
</gene>
<organism evidence="2">
    <name type="scientific">marine sediment metagenome</name>
    <dbReference type="NCBI Taxonomy" id="412755"/>
    <lineage>
        <taxon>unclassified sequences</taxon>
        <taxon>metagenomes</taxon>
        <taxon>ecological metagenomes</taxon>
    </lineage>
</organism>
<dbReference type="Pfam" id="PF13588">
    <property type="entry name" value="HSDR_N_2"/>
    <property type="match status" value="1"/>
</dbReference>
<accession>X1GUG9</accession>
<dbReference type="EMBL" id="BARU01017657">
    <property type="protein sequence ID" value="GAH61551.1"/>
    <property type="molecule type" value="Genomic_DNA"/>
</dbReference>
<evidence type="ECO:0000313" key="2">
    <source>
        <dbReference type="EMBL" id="GAH61551.1"/>
    </source>
</evidence>
<sequence length="107" mass="12446">MKNNIIVQNIIVPEGKIVDFIDGSFRNDTPEEYVRQQIEKSLVKEYVYPKNLCTVEHSIKVGSSRKRADIVIFETEERQKAGCDKSRDIVKNVLINQRISEIRLVLR</sequence>
<feature type="domain" description="Type I restriction enzyme R protein N-terminal" evidence="1">
    <location>
        <begin position="30"/>
        <end position="78"/>
    </location>
</feature>
<evidence type="ECO:0000259" key="1">
    <source>
        <dbReference type="Pfam" id="PF13588"/>
    </source>
</evidence>
<dbReference type="InterPro" id="IPR029464">
    <property type="entry name" value="HSDR_N"/>
</dbReference>
<comment type="caution">
    <text evidence="2">The sequence shown here is derived from an EMBL/GenBank/DDBJ whole genome shotgun (WGS) entry which is preliminary data.</text>
</comment>
<proteinExistence type="predicted"/>
<protein>
    <recommendedName>
        <fullName evidence="1">Type I restriction enzyme R protein N-terminal domain-containing protein</fullName>
    </recommendedName>
</protein>